<sequence length="54" mass="6139">MFFQKNIVIFVPPDYGISNVIELIFAAECSSTLVLRGEKTWLFYLPSTSRIPVS</sequence>
<dbReference type="Proteomes" id="UP000325105">
    <property type="component" value="Unassembled WGS sequence"/>
</dbReference>
<evidence type="ECO:0000313" key="1">
    <source>
        <dbReference type="EMBL" id="TYP96219.1"/>
    </source>
</evidence>
<dbReference type="AlphaFoldDB" id="A0A5S5DNE8"/>
<gene>
    <name evidence="1" type="ORF">BC792_107118</name>
</gene>
<evidence type="ECO:0000313" key="2">
    <source>
        <dbReference type="Proteomes" id="UP000325105"/>
    </source>
</evidence>
<keyword evidence="2" id="KW-1185">Reference proteome</keyword>
<comment type="caution">
    <text evidence="1">The sequence shown here is derived from an EMBL/GenBank/DDBJ whole genome shotgun (WGS) entry which is preliminary data.</text>
</comment>
<protein>
    <submittedName>
        <fullName evidence="1">Uncharacterized protein</fullName>
    </submittedName>
</protein>
<organism evidence="1 2">
    <name type="scientific">Sphingobacterium allocomposti</name>
    <dbReference type="NCBI Taxonomy" id="415956"/>
    <lineage>
        <taxon>Bacteria</taxon>
        <taxon>Pseudomonadati</taxon>
        <taxon>Bacteroidota</taxon>
        <taxon>Sphingobacteriia</taxon>
        <taxon>Sphingobacteriales</taxon>
        <taxon>Sphingobacteriaceae</taxon>
        <taxon>Sphingobacterium</taxon>
    </lineage>
</organism>
<reference evidence="1 2" key="1">
    <citation type="submission" date="2019-07" db="EMBL/GenBank/DDBJ databases">
        <title>Genomic Encyclopedia of Archaeal and Bacterial Type Strains, Phase II (KMG-II): from individual species to whole genera.</title>
        <authorList>
            <person name="Goeker M."/>
        </authorList>
    </citation>
    <scope>NUCLEOTIDE SEQUENCE [LARGE SCALE GENOMIC DNA]</scope>
    <source>
        <strain evidence="1 2">DSM 18850</strain>
    </source>
</reference>
<dbReference type="EMBL" id="VNHX01000007">
    <property type="protein sequence ID" value="TYP96219.1"/>
    <property type="molecule type" value="Genomic_DNA"/>
</dbReference>
<accession>A0A5S5DNE8</accession>
<proteinExistence type="predicted"/>
<name>A0A5S5DNE8_9SPHI</name>